<dbReference type="RefSeq" id="WP_012802933.1">
    <property type="nucleotide sequence ID" value="NC_013170.1"/>
</dbReference>
<reference evidence="2 3" key="1">
    <citation type="journal article" date="2009" name="Stand. Genomic Sci.">
        <title>Complete genome sequence of Cryptobacterium curtum type strain (12-3).</title>
        <authorList>
            <person name="Mavrommatis K."/>
            <person name="Pukall R."/>
            <person name="Rohde C."/>
            <person name="Chen F."/>
            <person name="Sims D."/>
            <person name="Brettin T."/>
            <person name="Kuske C."/>
            <person name="Detter J.C."/>
            <person name="Han C."/>
            <person name="Lapidus A."/>
            <person name="Copeland A."/>
            <person name="Glavina Del Rio T."/>
            <person name="Nolan M."/>
            <person name="Lucas S."/>
            <person name="Tice H."/>
            <person name="Cheng J.F."/>
            <person name="Bruce D."/>
            <person name="Goodwin L."/>
            <person name="Pitluck S."/>
            <person name="Ovchinnikova G."/>
            <person name="Pati A."/>
            <person name="Ivanova N."/>
            <person name="Chen A."/>
            <person name="Palaniappan K."/>
            <person name="Chain P."/>
            <person name="D'haeseleer P."/>
            <person name="Goker M."/>
            <person name="Bristow J."/>
            <person name="Eisen J.A."/>
            <person name="Markowitz V."/>
            <person name="Hugenholtz P."/>
            <person name="Rohde M."/>
            <person name="Klenk H.P."/>
            <person name="Kyrpides N.C."/>
        </authorList>
    </citation>
    <scope>NUCLEOTIDE SEQUENCE [LARGE SCALE GENOMIC DNA]</scope>
    <source>
        <strain evidence="3">ATCC 700683 / DSM 15641 / 12-3</strain>
    </source>
</reference>
<evidence type="ECO:0000313" key="3">
    <source>
        <dbReference type="Proteomes" id="UP000000954"/>
    </source>
</evidence>
<organism evidence="2 3">
    <name type="scientific">Cryptobacterium curtum (strain ATCC 700683 / DSM 15641 / CCUG 43107 / 12-3)</name>
    <dbReference type="NCBI Taxonomy" id="469378"/>
    <lineage>
        <taxon>Bacteria</taxon>
        <taxon>Bacillati</taxon>
        <taxon>Actinomycetota</taxon>
        <taxon>Coriobacteriia</taxon>
        <taxon>Eggerthellales</taxon>
        <taxon>Eggerthellaceae</taxon>
        <taxon>Cryptobacterium</taxon>
    </lineage>
</organism>
<dbReference type="OrthoDB" id="3177640at2"/>
<accession>C7MMV5</accession>
<dbReference type="EMBL" id="CP001682">
    <property type="protein sequence ID" value="ACU94245.1"/>
    <property type="molecule type" value="Genomic_DNA"/>
</dbReference>
<gene>
    <name evidence="2" type="ordered locus">Ccur_05240</name>
</gene>
<dbReference type="HOGENOM" id="CLU_113198_4_4_11"/>
<name>C7MMV5_CRYCD</name>
<keyword evidence="3" id="KW-1185">Reference proteome</keyword>
<sequence>MSDLNVEGMALADGVLETIISIAVQEVEGVARVGGASAAGGLFSSRKAKPVTRGIEVSTDEDDGIAVSVRIEVVFGQVLPEVAQAVRTAVANAVLTQVGAHVSSVDVYIDGIRFE</sequence>
<proteinExistence type="inferred from homology"/>
<dbReference type="PANTHER" id="PTHR34297">
    <property type="entry name" value="HYPOTHETICAL CYTOSOLIC PROTEIN-RELATED"/>
    <property type="match status" value="1"/>
</dbReference>
<dbReference type="eggNOG" id="COG1302">
    <property type="taxonomic scope" value="Bacteria"/>
</dbReference>
<comment type="similarity">
    <text evidence="1">Belongs to the asp23 family.</text>
</comment>
<dbReference type="AlphaFoldDB" id="C7MMV5"/>
<dbReference type="STRING" id="469378.Ccur_05240"/>
<dbReference type="InterPro" id="IPR005531">
    <property type="entry name" value="Asp23"/>
</dbReference>
<dbReference type="Proteomes" id="UP000000954">
    <property type="component" value="Chromosome"/>
</dbReference>
<dbReference type="Pfam" id="PF03780">
    <property type="entry name" value="Asp23"/>
    <property type="match status" value="1"/>
</dbReference>
<protein>
    <submittedName>
        <fullName evidence="2">Uncharacterized conserved protein</fullName>
    </submittedName>
</protein>
<evidence type="ECO:0000256" key="1">
    <source>
        <dbReference type="ARBA" id="ARBA00005721"/>
    </source>
</evidence>
<dbReference type="KEGG" id="ccu:Ccur_05240"/>
<evidence type="ECO:0000313" key="2">
    <source>
        <dbReference type="EMBL" id="ACU94245.1"/>
    </source>
</evidence>